<gene>
    <name evidence="7" type="ORF">SLS60_006388</name>
</gene>
<feature type="transmembrane region" description="Helical" evidence="6">
    <location>
        <begin position="111"/>
        <end position="130"/>
    </location>
</feature>
<sequence>MTLGIVEPRTSAQPPGTEYLLDTAQTSVEHQYEHAHFKHGTGKKEEIVLIPQPSDDPNDPLLWPTWKRELAFVVLFFNSIIFAACPGPMIAPATVALATQLQVPVKKIAQLSGYQLLIVGALGPIVSVLAEKYGKRPQFLFAGFFGALGTGICIGGFDQSSLSKSYTVLLAGRMIQGLGTTAYESLTVAAIGDMFFLHQRGIRTSLLVLTTACLASFVAICSGHIFEVLGARNLFVILLPLQLFGFICSFLFIPETQFRRNEVRVGTATEHEELAVQEKAEASTQSITQEPSPTTALPTVPKPYTLAQIFTPPPYNLTVSQNGYFFTGALLGGILGVISGPLCDLSAKTLSRRNKGVFEAEFRIPVNILAVTMLSIGWFTFIDAFRPYATEIFILQMMIKNFLFYAFSTFINDFAAERGPAHMCMVWGIITICGFVTCVPMYVFGKVNRSWVHRMYNEPPRRGPSSWLSDFSADLQRLLSFRQHQVETDTKNWSFAMPRLKPFRACRLLLYTWLLTVAFWSLLPSSTIPHAQEQHHIEKTLKAGLPLTIVDSYSMIYGQDNGVAHAIYEFRLFQSPTPQNGVELLLKNEPINLTGLMKRSEAYHFSKIKNNAVRTPFFDTTRLGLAISSVDDHVDCVVCLPWFYRSDKALLTQQMQDLREIVEVRLTVDERGVVEVWPRSIVDHTLAELKKVRQKPEAADYEEGQILEEAMQYLRDSARPLIQLEGGDMTKLEEISVPYVRGNLPSKTYHIRKAMLYTGKMLIIEYRLTHNPMRPFERVWLAAVSTGGTKRGAPCPLESEPKRRRISTHWDCPARSEEMELEENYSQQGNPAKEQAMDMDRSP</sequence>
<dbReference type="EMBL" id="JAKJXO020000008">
    <property type="protein sequence ID" value="KAL1601473.1"/>
    <property type="molecule type" value="Genomic_DNA"/>
</dbReference>
<keyword evidence="8" id="KW-1185">Reference proteome</keyword>
<evidence type="ECO:0000313" key="8">
    <source>
        <dbReference type="Proteomes" id="UP001521785"/>
    </source>
</evidence>
<keyword evidence="2 6" id="KW-0812">Transmembrane</keyword>
<feature type="region of interest" description="Disordered" evidence="5">
    <location>
        <begin position="787"/>
        <end position="843"/>
    </location>
</feature>
<name>A0ABR3RB02_9PLEO</name>
<feature type="transmembrane region" description="Helical" evidence="6">
    <location>
        <begin position="505"/>
        <end position="523"/>
    </location>
</feature>
<proteinExistence type="predicted"/>
<dbReference type="PANTHER" id="PTHR23502">
    <property type="entry name" value="MAJOR FACILITATOR SUPERFAMILY"/>
    <property type="match status" value="1"/>
</dbReference>
<evidence type="ECO:0000256" key="1">
    <source>
        <dbReference type="ARBA" id="ARBA00004141"/>
    </source>
</evidence>
<accession>A0ABR3RB02</accession>
<dbReference type="InterPro" id="IPR011701">
    <property type="entry name" value="MFS"/>
</dbReference>
<organism evidence="7 8">
    <name type="scientific">Paraconiothyrium brasiliense</name>
    <dbReference type="NCBI Taxonomy" id="300254"/>
    <lineage>
        <taxon>Eukaryota</taxon>
        <taxon>Fungi</taxon>
        <taxon>Dikarya</taxon>
        <taxon>Ascomycota</taxon>
        <taxon>Pezizomycotina</taxon>
        <taxon>Dothideomycetes</taxon>
        <taxon>Pleosporomycetidae</taxon>
        <taxon>Pleosporales</taxon>
        <taxon>Massarineae</taxon>
        <taxon>Didymosphaeriaceae</taxon>
        <taxon>Paraconiothyrium</taxon>
    </lineage>
</organism>
<dbReference type="Gene3D" id="1.20.1250.20">
    <property type="entry name" value="MFS general substrate transporter like domains"/>
    <property type="match status" value="1"/>
</dbReference>
<comment type="subcellular location">
    <subcellularLocation>
        <location evidence="1">Membrane</location>
        <topology evidence="1">Multi-pass membrane protein</topology>
    </subcellularLocation>
</comment>
<protein>
    <recommendedName>
        <fullName evidence="9">Major facilitator superfamily (MFS) profile domain-containing protein</fullName>
    </recommendedName>
</protein>
<reference evidence="7 8" key="1">
    <citation type="submission" date="2024-02" db="EMBL/GenBank/DDBJ databases">
        <title>De novo assembly and annotation of 12 fungi associated with fruit tree decline syndrome in Ontario, Canada.</title>
        <authorList>
            <person name="Sulman M."/>
            <person name="Ellouze W."/>
            <person name="Ilyukhin E."/>
        </authorList>
    </citation>
    <scope>NUCLEOTIDE SEQUENCE [LARGE SCALE GENOMIC DNA]</scope>
    <source>
        <strain evidence="7 8">M42-189</strain>
    </source>
</reference>
<feature type="transmembrane region" description="Helical" evidence="6">
    <location>
        <begin position="206"/>
        <end position="226"/>
    </location>
</feature>
<feature type="transmembrane region" description="Helical" evidence="6">
    <location>
        <begin position="177"/>
        <end position="197"/>
    </location>
</feature>
<evidence type="ECO:0008006" key="9">
    <source>
        <dbReference type="Google" id="ProtNLM"/>
    </source>
</evidence>
<keyword evidence="4 6" id="KW-0472">Membrane</keyword>
<evidence type="ECO:0000256" key="3">
    <source>
        <dbReference type="ARBA" id="ARBA00022989"/>
    </source>
</evidence>
<evidence type="ECO:0000256" key="5">
    <source>
        <dbReference type="SAM" id="MobiDB-lite"/>
    </source>
</evidence>
<feature type="transmembrane region" description="Helical" evidence="6">
    <location>
        <begin position="426"/>
        <end position="445"/>
    </location>
</feature>
<feature type="transmembrane region" description="Helical" evidence="6">
    <location>
        <begin position="139"/>
        <end position="157"/>
    </location>
</feature>
<feature type="transmembrane region" description="Helical" evidence="6">
    <location>
        <begin position="232"/>
        <end position="253"/>
    </location>
</feature>
<dbReference type="Pfam" id="PF07690">
    <property type="entry name" value="MFS_1"/>
    <property type="match status" value="1"/>
</dbReference>
<comment type="caution">
    <text evidence="7">The sequence shown here is derived from an EMBL/GenBank/DDBJ whole genome shotgun (WGS) entry which is preliminary data.</text>
</comment>
<feature type="transmembrane region" description="Helical" evidence="6">
    <location>
        <begin position="393"/>
        <end position="411"/>
    </location>
</feature>
<dbReference type="PANTHER" id="PTHR23502:SF29">
    <property type="entry name" value="TRANSPORTER, PUTATIVE (AFU_ORTHOLOGUE AFUA_6G06680)-RELATED"/>
    <property type="match status" value="1"/>
</dbReference>
<feature type="transmembrane region" description="Helical" evidence="6">
    <location>
        <begin position="362"/>
        <end position="381"/>
    </location>
</feature>
<dbReference type="SUPFAM" id="SSF103473">
    <property type="entry name" value="MFS general substrate transporter"/>
    <property type="match status" value="1"/>
</dbReference>
<evidence type="ECO:0000256" key="2">
    <source>
        <dbReference type="ARBA" id="ARBA00022692"/>
    </source>
</evidence>
<dbReference type="Proteomes" id="UP001521785">
    <property type="component" value="Unassembled WGS sequence"/>
</dbReference>
<evidence type="ECO:0000313" key="7">
    <source>
        <dbReference type="EMBL" id="KAL1601473.1"/>
    </source>
</evidence>
<evidence type="ECO:0000256" key="6">
    <source>
        <dbReference type="SAM" id="Phobius"/>
    </source>
</evidence>
<feature type="transmembrane region" description="Helical" evidence="6">
    <location>
        <begin position="323"/>
        <end position="342"/>
    </location>
</feature>
<feature type="transmembrane region" description="Helical" evidence="6">
    <location>
        <begin position="70"/>
        <end position="91"/>
    </location>
</feature>
<evidence type="ECO:0000256" key="4">
    <source>
        <dbReference type="ARBA" id="ARBA00023136"/>
    </source>
</evidence>
<dbReference type="InterPro" id="IPR036259">
    <property type="entry name" value="MFS_trans_sf"/>
</dbReference>
<keyword evidence="3 6" id="KW-1133">Transmembrane helix</keyword>